<comment type="caution">
    <text evidence="6">The sequence shown here is derived from an EMBL/GenBank/DDBJ whole genome shotgun (WGS) entry which is preliminary data.</text>
</comment>
<evidence type="ECO:0000256" key="3">
    <source>
        <dbReference type="SAM" id="Coils"/>
    </source>
</evidence>
<organism evidence="6 7">
    <name type="scientific">Scomber scombrus</name>
    <name type="common">Atlantic mackerel</name>
    <name type="synonym">Scomber vernalis</name>
    <dbReference type="NCBI Taxonomy" id="13677"/>
    <lineage>
        <taxon>Eukaryota</taxon>
        <taxon>Metazoa</taxon>
        <taxon>Chordata</taxon>
        <taxon>Craniata</taxon>
        <taxon>Vertebrata</taxon>
        <taxon>Euteleostomi</taxon>
        <taxon>Actinopterygii</taxon>
        <taxon>Neopterygii</taxon>
        <taxon>Teleostei</taxon>
        <taxon>Neoteleostei</taxon>
        <taxon>Acanthomorphata</taxon>
        <taxon>Pelagiaria</taxon>
        <taxon>Scombriformes</taxon>
        <taxon>Scombridae</taxon>
        <taxon>Scomber</taxon>
    </lineage>
</organism>
<gene>
    <name evidence="6" type="ORF">FSCOSCO3_A012521</name>
</gene>
<feature type="region of interest" description="Disordered" evidence="4">
    <location>
        <begin position="1781"/>
        <end position="1800"/>
    </location>
</feature>
<keyword evidence="2 3" id="KW-0175">Coiled coil</keyword>
<feature type="compositionally biased region" description="Basic and acidic residues" evidence="4">
    <location>
        <begin position="1165"/>
        <end position="1176"/>
    </location>
</feature>
<dbReference type="PANTHER" id="PTHR23239">
    <property type="entry name" value="INTERMEDIATE FILAMENT"/>
    <property type="match status" value="1"/>
</dbReference>
<feature type="non-terminal residue" evidence="6">
    <location>
        <position position="2015"/>
    </location>
</feature>
<evidence type="ECO:0000259" key="5">
    <source>
        <dbReference type="SMART" id="SM01391"/>
    </source>
</evidence>
<keyword evidence="7" id="KW-1185">Reference proteome</keyword>
<proteinExistence type="predicted"/>
<evidence type="ECO:0000256" key="1">
    <source>
        <dbReference type="ARBA" id="ARBA00022754"/>
    </source>
</evidence>
<feature type="domain" description="IF rod" evidence="5">
    <location>
        <begin position="48"/>
        <end position="355"/>
    </location>
</feature>
<evidence type="ECO:0000256" key="2">
    <source>
        <dbReference type="ARBA" id="ARBA00023054"/>
    </source>
</evidence>
<dbReference type="SUPFAM" id="SSF64593">
    <property type="entry name" value="Intermediate filament protein, coiled coil region"/>
    <property type="match status" value="2"/>
</dbReference>
<dbReference type="EMBL" id="CAWUFR010000693">
    <property type="protein sequence ID" value="CAK6980486.1"/>
    <property type="molecule type" value="Genomic_DNA"/>
</dbReference>
<feature type="compositionally biased region" description="Basic and acidic residues" evidence="4">
    <location>
        <begin position="1789"/>
        <end position="1800"/>
    </location>
</feature>
<dbReference type="Proteomes" id="UP001314229">
    <property type="component" value="Unassembled WGS sequence"/>
</dbReference>
<evidence type="ECO:0000256" key="4">
    <source>
        <dbReference type="SAM" id="MobiDB-lite"/>
    </source>
</evidence>
<feature type="compositionally biased region" description="Basic and acidic residues" evidence="4">
    <location>
        <begin position="1321"/>
        <end position="1334"/>
    </location>
</feature>
<dbReference type="InterPro" id="IPR039008">
    <property type="entry name" value="IF_rod_dom"/>
</dbReference>
<evidence type="ECO:0000313" key="6">
    <source>
        <dbReference type="EMBL" id="CAK6980486.1"/>
    </source>
</evidence>
<feature type="coiled-coil region" evidence="3">
    <location>
        <begin position="261"/>
        <end position="320"/>
    </location>
</feature>
<reference evidence="6 7" key="1">
    <citation type="submission" date="2024-01" db="EMBL/GenBank/DDBJ databases">
        <authorList>
            <person name="Alioto T."/>
            <person name="Alioto T."/>
            <person name="Gomez Garrido J."/>
        </authorList>
    </citation>
    <scope>NUCLEOTIDE SEQUENCE [LARGE SCALE GENOMIC DNA]</scope>
</reference>
<feature type="coiled-coil region" evidence="3">
    <location>
        <begin position="138"/>
        <end position="187"/>
    </location>
</feature>
<dbReference type="GO" id="GO:0005198">
    <property type="term" value="F:structural molecule activity"/>
    <property type="evidence" value="ECO:0007669"/>
    <property type="project" value="InterPro"/>
</dbReference>
<feature type="region of interest" description="Disordered" evidence="4">
    <location>
        <begin position="1312"/>
        <end position="1335"/>
    </location>
</feature>
<dbReference type="PANTHER" id="PTHR23239:SF344">
    <property type="entry name" value="KERATIN, TYPE I CYTOSKELETAL 15-LIKE"/>
    <property type="match status" value="1"/>
</dbReference>
<sequence>MTPWQILQASKASRAALGSPAHHGHTAAVQYSIAEAAPDGSRTFCVSTDRLTMQELNGRLASYLQQVQCLEAANQQLECQILQELDRKCPADLTELDGHLQTVSQLQDQISECLSVQAELKLLLLNEELHACNFKVRWESEQENRGRLEAELQKLRLQGEGLLTQEVPELQELHESQRQQMMELQIQHQQNVQGLLDQVTRGINVQMQLIQSADLNQQLNNRRHTNATMFDHNQDECWFNDQEPTVTFDPPEVSEDVMIGLNQLRTTAASLEEELMLLQAENMQLESCEQQQMDSFVQQLEFLQKRADSLSSDLDSAMQVIAQQAANHQDLLDVKIQLENEIQNYRMLLEGRGCQWVCKPADMSFCAPSNTAAISFLGGNLNMGAVQTKGFIGTVQHAPVYTPLSGTVTRVESVRVESNSPLTLINTSNLTGCQSENPTTGVLSDRTKRVSTTTNRWSSLVEDKAQATGPEYFSLKQTTSGVGLKEGTSTKKDIAETITGAHVKQETHFITQIDDKNKKEVTVEGTSLVHTLDQSLSMCNESISKQNNIKEDAVVASGLPTGSSCSANSNDIFVRESLTASAGTLRKSVTMSRWSTLLEPTVPSVDHNLLNESVVSTQISQGVEESSVVPLKLETQAEVVRVAGEVTVTASEVSRSEGVQGEVSCEVTLIDDKKKEEVKVEGTSVVEGLDQSLSMGSESKRKQDVKKDADVVSTTLTASSCTIEKNDNLNSKTTSAGTLRKSVTMSRWSTLLEPTVPSIDHNLINESVSTQISQGVQESSVVPLKLETQAEVVRDAGKVTVTASEVSRSEGVQGEVSCEVTLIDDKKKEEVEVKVEGTSVVQGLDQSLSMGSESKRKQDDMKKDADVVSTVLTASSCTIQRNDNLNSKTASAGTLRKSVTMSRWSTLLEPTVPFVDHNLINESVVGTQISQGVEESSVVSLKLETQAEVVRVAGEVTVTASEVSKSEGVQGEVSCEVILIDDKTKEEVKVEGTSVVHGLDQSLSMGSESERKQDDVKKDADVVSTTLTASSCTIERNDHLNSKTASTGTLRKSVTMSRWSTLLEPTVPSVDHNLVNESVVGTQISQGVEGSSVVSLKLETQAEVVRDAGEVTVTASEVSTSEGVQGEVSCEVTLIDDTKKEEVEVKVEGTSVVQGLDQSLSMGSESERKQDDVKKDADVASTTLTASSCTIERNDNLNSKTANAETLRKSVTMSRWSTLLEPTVPSVDHNLLNDSVSTQIIQRVEESSVVPLKLETQAEVVRDAGEVTVTASEVSKSEGVQGEVSCEVTLIDDKKKEEVEVKVQDTSVVHGLEQSLSMGSESKRKQDDMKKDADAVSTTLTASSCTIERNDNLSSKTASAGTLRKSVTMSRWSTLLEPTVPSVDHNLVNESVVGTQISQGVEGSSVVSLKLETQAEVARDAGEVTVTASEVSRSEGVQGKVSCEVILIDDTKKEEVEVKVAGISVVQGLDQSLSMGSESERKKDDVKKDADVVSTTLTASSCTIERNDNLNSKTASAATLRKSVTMSRWSTLLEPTVPSIDHNLINESVSTQISQGVEESSVVPLKLETQPEVVRVAGEVTVTASKVSKSEGVQDKVSCEVTLIDDKKKEEVEVKVEGTSVVQGLEQSLSMGSESKRKQDDVKKDADVVSTTLTASSCTIERNDNLNSKTASAETLRKSVTMSRWSTLLEPEVHSIDHNLVNESVVGTQISQGVQESSVVPLKLETQAEVARDAGEVTVTASEVSKSEGVQDKVSCEVTLIDDKKKEEVKVEGTSVVQGLDQSLSMGSESERKQDDVKKDADVVSTNLTASSCTIERNDNLNSKTASAETLRKSMTMSRWSTLLEPTVPSVDHNLLNDSVSTEISQRVQESSVVSLKLETQAEVVRDAGEVTVTASEVFKSEGVQGEVSCEVTLIDDTKKEEVEVKVEGISVVHGLEQSLSMGSESKRKQDDVKKDADVVSTTLTASSCTIERNDNLNSKTASAETLRKSMTMSRWSTLLEPTVPSVDHNLVNES</sequence>
<dbReference type="GO" id="GO:0005882">
    <property type="term" value="C:intermediate filament"/>
    <property type="evidence" value="ECO:0007669"/>
    <property type="project" value="UniProtKB-KW"/>
</dbReference>
<keyword evidence="1" id="KW-0403">Intermediate filament</keyword>
<evidence type="ECO:0000313" key="7">
    <source>
        <dbReference type="Proteomes" id="UP001314229"/>
    </source>
</evidence>
<dbReference type="SMART" id="SM01391">
    <property type="entry name" value="Filament"/>
    <property type="match status" value="1"/>
</dbReference>
<dbReference type="Pfam" id="PF00038">
    <property type="entry name" value="Filament"/>
    <property type="match status" value="1"/>
</dbReference>
<dbReference type="Gene3D" id="1.20.5.170">
    <property type="match status" value="1"/>
</dbReference>
<protein>
    <submittedName>
        <fullName evidence="6">Uncharacterized protein LOC121884722</fullName>
    </submittedName>
</protein>
<feature type="coiled-coil region" evidence="3">
    <location>
        <begin position="53"/>
        <end position="87"/>
    </location>
</feature>
<dbReference type="InterPro" id="IPR002957">
    <property type="entry name" value="Keratin_I"/>
</dbReference>
<accession>A0AAV1Q8W0</accession>
<name>A0AAV1Q8W0_SCOSC</name>
<feature type="region of interest" description="Disordered" evidence="4">
    <location>
        <begin position="1156"/>
        <end position="1176"/>
    </location>
</feature>